<feature type="domain" description="Helix-turn-helix" evidence="2">
    <location>
        <begin position="5"/>
        <end position="52"/>
    </location>
</feature>
<gene>
    <name evidence="3" type="ORF">IZ6_25980</name>
</gene>
<dbReference type="SUPFAM" id="SSF53850">
    <property type="entry name" value="Periplasmic binding protein-like II"/>
    <property type="match status" value="1"/>
</dbReference>
<feature type="domain" description="PBP" evidence="1">
    <location>
        <begin position="82"/>
        <end position="267"/>
    </location>
</feature>
<dbReference type="Pfam" id="PF12728">
    <property type="entry name" value="HTH_17"/>
    <property type="match status" value="1"/>
</dbReference>
<reference evidence="3 4" key="1">
    <citation type="submission" date="2020-08" db="EMBL/GenBank/DDBJ databases">
        <title>Genome sequence of Rhizobiales bacterium strain IZ6.</title>
        <authorList>
            <person name="Nakai R."/>
            <person name="Naganuma T."/>
        </authorList>
    </citation>
    <scope>NUCLEOTIDE SEQUENCE [LARGE SCALE GENOMIC DNA]</scope>
    <source>
        <strain evidence="3 4">IZ6</strain>
    </source>
</reference>
<dbReference type="PANTHER" id="PTHR38431">
    <property type="entry name" value="BLL2305 PROTEIN"/>
    <property type="match status" value="1"/>
</dbReference>
<dbReference type="Gene3D" id="3.40.190.10">
    <property type="entry name" value="Periplasmic binding protein-like II"/>
    <property type="match status" value="1"/>
</dbReference>
<keyword evidence="4" id="KW-1185">Reference proteome</keyword>
<dbReference type="Proteomes" id="UP000515317">
    <property type="component" value="Chromosome"/>
</dbReference>
<proteinExistence type="predicted"/>
<dbReference type="PANTHER" id="PTHR38431:SF1">
    <property type="entry name" value="BLL2305 PROTEIN"/>
    <property type="match status" value="1"/>
</dbReference>
<evidence type="ECO:0000313" key="3">
    <source>
        <dbReference type="EMBL" id="BCJ91863.1"/>
    </source>
</evidence>
<dbReference type="KEGG" id="tso:IZ6_25980"/>
<dbReference type="EMBL" id="AP023361">
    <property type="protein sequence ID" value="BCJ91863.1"/>
    <property type="molecule type" value="Genomic_DNA"/>
</dbReference>
<dbReference type="NCBIfam" id="TIGR01764">
    <property type="entry name" value="excise"/>
    <property type="match status" value="1"/>
</dbReference>
<evidence type="ECO:0000259" key="1">
    <source>
        <dbReference type="Pfam" id="PF12727"/>
    </source>
</evidence>
<organism evidence="3 4">
    <name type="scientific">Terrihabitans soli</name>
    <dbReference type="NCBI Taxonomy" id="708113"/>
    <lineage>
        <taxon>Bacteria</taxon>
        <taxon>Pseudomonadati</taxon>
        <taxon>Pseudomonadota</taxon>
        <taxon>Alphaproteobacteria</taxon>
        <taxon>Hyphomicrobiales</taxon>
        <taxon>Terrihabitans</taxon>
    </lineage>
</organism>
<dbReference type="AlphaFoldDB" id="A0A6S6QKM8"/>
<dbReference type="GO" id="GO:0003677">
    <property type="term" value="F:DNA binding"/>
    <property type="evidence" value="ECO:0007669"/>
    <property type="project" value="UniProtKB-KW"/>
</dbReference>
<keyword evidence="3" id="KW-0238">DNA-binding</keyword>
<evidence type="ECO:0000313" key="4">
    <source>
        <dbReference type="Proteomes" id="UP000515317"/>
    </source>
</evidence>
<dbReference type="Pfam" id="PF12727">
    <property type="entry name" value="PBP_like"/>
    <property type="match status" value="1"/>
</dbReference>
<evidence type="ECO:0000259" key="2">
    <source>
        <dbReference type="Pfam" id="PF12728"/>
    </source>
</evidence>
<protein>
    <submittedName>
        <fullName evidence="3">DNA-binding protein</fullName>
    </submittedName>
</protein>
<accession>A0A6S6QKM8</accession>
<name>A0A6S6QKM8_9HYPH</name>
<dbReference type="RefSeq" id="WP_222875482.1">
    <property type="nucleotide sequence ID" value="NZ_AP023361.1"/>
</dbReference>
<sequence>MTDHMTTSEVSAYLRVKERTIYDLVARKEIPCSRATGKLLFPRNLVDRWIEAHIELQDPRLIAPPPIIGGSSDPLLEWALRESGAGLAGLVEGSSAGLVRLAAGGAVAAGIHFGEEDKGENSGNIKAAREASALFDVVVVHWAWRQQCLLTAAGNPLGLNSIRDAAQKGARFIPRQDGSGTEILLDRLLAQANLSRSDLKLLPRPAQTQTDVALAILDGHADCGIAVSAVARRFNLAFVPLHRERFDLACRRRELLEPPLQKLFEFARTPEFKAQADRLGDYDASECGKVLFNR</sequence>
<dbReference type="InterPro" id="IPR024370">
    <property type="entry name" value="PBP_domain"/>
</dbReference>
<dbReference type="InterPro" id="IPR041657">
    <property type="entry name" value="HTH_17"/>
</dbReference>
<dbReference type="InterPro" id="IPR010093">
    <property type="entry name" value="SinI_DNA-bd"/>
</dbReference>